<feature type="transmembrane region" description="Helical" evidence="3">
    <location>
        <begin position="1382"/>
        <end position="1404"/>
    </location>
</feature>
<protein>
    <submittedName>
        <fullName evidence="8">Ig-like and fibronectin type-III domain-containing protein C25G4.10</fullName>
    </submittedName>
</protein>
<feature type="domain" description="Fibronectin type-III" evidence="6">
    <location>
        <begin position="555"/>
        <end position="648"/>
    </location>
</feature>
<keyword evidence="3" id="KW-0472">Membrane</keyword>
<evidence type="ECO:0000256" key="1">
    <source>
        <dbReference type="ARBA" id="ARBA00022737"/>
    </source>
</evidence>
<feature type="domain" description="Fibronectin type-III" evidence="6">
    <location>
        <begin position="890"/>
        <end position="987"/>
    </location>
</feature>
<evidence type="ECO:0000256" key="4">
    <source>
        <dbReference type="SAM" id="SignalP"/>
    </source>
</evidence>
<evidence type="ECO:0000259" key="5">
    <source>
        <dbReference type="PROSITE" id="PS50835"/>
    </source>
</evidence>
<sequence>MVLLNYYILFVYLIVSVNGLDLHLTTSDEGYMTVIHGFAAQLECILNTCVRHSTSVVWYKDNIPVFNSTKFLPSSGIDPNSVFLQHKIEIDKEKECKGSCTDSINCEDGYHCVDNKCCACGSEEFTLVLRNLTFYDVGRYRCQIYNQSEQLEFQLDVLESGLKGGFHENISYDYSQCCAEKGISPLCQAMCKPRDMNIHHFDPTSCKTDDYKNFLYCATEGGNRSHVHCCRTQLVPSFCFDFCSGNFQMLRKSHRLCLYYLPEIFECYNRAYLPYPDPPGDLIVNAVGSDELRVCWHPPQKQTSNKHLEVEYYSVYYKQIPPFSFLDGEENLPLLTNDYEESVPSDINDDDAVKTMPSKADVEAARKKRDAWVVVTHDGFSNDSVVREFKFEVVNTTNTCVTLKDLRASTRYIVYVTATNSFGTSVPSSRALASTNAIVTPSNASLPETEQCCATNGVSPYCASKLCNVRNVLSTFETIAVSTSCQAEWAKVSPCLADGRNHTDCCIRKGVQHDCLKICGGIPEPLSLKSLLCLNLDLAAIYQCLRIGYENHPSPPENVTVTRITENSVEVEWDEPSLNAHTVQSFSLYIKKDEHSGPVREVHNVTSPHVEYGLEPDTEYTVFVQSHGLTGDSLMSTSQTFFTRTLDTTTCAHGQPLYHPNGHRYYCGIGIRECPPTYECVVVGQTETDTFCCPKPSEQGSFRNCCLERKVSEECSAQCTFNTSLTVQCAESADVWVQCASDGHDHSKCCFEAGIPEQCMSACRHPFTLPKECIVHSPALLKCFATLHSNFPSAVTNLEVVSINKTSVLLSWDVAAGSKIDQYEVQLFMLDSLLKKVNTSTNSIRFDDLVPGKKFTARAISFNKYGSSSPSLNVTFETLSEDGSGDKPRAPSKLHTDFNYGTRVNITWEWEPLRVNGESLEGKPVFTVYYKPVNSQEAWTTGKTSEKWYLMENLTMDVLYEVNVYTTVQNENSASSTHISIFSAPDDAALPEPKITVDPSYANLTFEENQEVKVKCEVDSQKPLSVALTIGDNSVVTKLGEMSVQTSVKVNEKTTVFTCAVKDSEGRQNRVNLHVFVKFGPDVQVVEERVNAYDDLSADLRCIVKGYPKPRVKWTYQKNINTLPKKVSDLSLSNALATNKFEYTLKITNATNRDGIYFCIATSPNSAEEVSKKVVLNVATAVLPLTPRFTLQCCADAKIPEKCLKVCSVDPKTDEDCSDYATELLSCAIDNRDHRDCCLQEKIPLQCMSMCNGDKSSLEKAKHLCSRFAAKAVACMIRGHQKAPSPPGPIYYENLSKNSVKVHWTDQNVDSYKIYAVYYRPENSESNYTVVKTKDNEIIIDGLDPDTNYNLALVSANALGHSPFVEAKIMNNFEGESGSSRVGAIISSLLILLLAVAFIAGVVYSTRSNVLPRFVRRFHKSEPLSDRDPTVAFENPGYGNEVQIRGLGQPDSSFDSDWQNAELESAGNVNRPENNSMRYAKL</sequence>
<reference evidence="8" key="1">
    <citation type="submission" date="2017-02" db="UniProtKB">
        <authorList>
            <consortium name="WormBaseParasite"/>
        </authorList>
    </citation>
    <scope>IDENTIFICATION</scope>
</reference>
<evidence type="ECO:0000256" key="2">
    <source>
        <dbReference type="SAM" id="MobiDB-lite"/>
    </source>
</evidence>
<keyword evidence="3" id="KW-0812">Transmembrane</keyword>
<keyword evidence="1" id="KW-0677">Repeat</keyword>
<dbReference type="InterPro" id="IPR013098">
    <property type="entry name" value="Ig_I-set"/>
</dbReference>
<feature type="domain" description="Ig-like" evidence="5">
    <location>
        <begin position="37"/>
        <end position="154"/>
    </location>
</feature>
<evidence type="ECO:0000256" key="3">
    <source>
        <dbReference type="SAM" id="Phobius"/>
    </source>
</evidence>
<keyword evidence="3" id="KW-1133">Transmembrane helix</keyword>
<dbReference type="WBParaSite" id="SMUV_0000906301-mRNA-1">
    <property type="protein sequence ID" value="SMUV_0000906301-mRNA-1"/>
    <property type="gene ID" value="SMUV_0000906301"/>
</dbReference>
<dbReference type="SUPFAM" id="SSF48726">
    <property type="entry name" value="Immunoglobulin"/>
    <property type="match status" value="2"/>
</dbReference>
<dbReference type="Pfam" id="PF00041">
    <property type="entry name" value="fn3"/>
    <property type="match status" value="3"/>
</dbReference>
<dbReference type="SMART" id="SM00060">
    <property type="entry name" value="FN3"/>
    <property type="match status" value="5"/>
</dbReference>
<dbReference type="Pfam" id="PF01682">
    <property type="entry name" value="DB"/>
    <property type="match status" value="4"/>
</dbReference>
<dbReference type="Proteomes" id="UP000046393">
    <property type="component" value="Unplaced"/>
</dbReference>
<feature type="signal peptide" evidence="4">
    <location>
        <begin position="1"/>
        <end position="19"/>
    </location>
</feature>
<feature type="domain" description="Fibronectin type-III" evidence="6">
    <location>
        <begin position="794"/>
        <end position="881"/>
    </location>
</feature>
<organism evidence="7 8">
    <name type="scientific">Syphacia muris</name>
    <dbReference type="NCBI Taxonomy" id="451379"/>
    <lineage>
        <taxon>Eukaryota</taxon>
        <taxon>Metazoa</taxon>
        <taxon>Ecdysozoa</taxon>
        <taxon>Nematoda</taxon>
        <taxon>Chromadorea</taxon>
        <taxon>Rhabditida</taxon>
        <taxon>Spirurina</taxon>
        <taxon>Oxyuridomorpha</taxon>
        <taxon>Oxyuroidea</taxon>
        <taxon>Oxyuridae</taxon>
        <taxon>Syphacia</taxon>
    </lineage>
</organism>
<feature type="chain" id="PRO_5005893474" evidence="4">
    <location>
        <begin position="20"/>
        <end position="1482"/>
    </location>
</feature>
<dbReference type="InterPro" id="IPR002602">
    <property type="entry name" value="DB"/>
</dbReference>
<dbReference type="InterPro" id="IPR050713">
    <property type="entry name" value="RTP_Phos/Ushers"/>
</dbReference>
<dbReference type="InterPro" id="IPR003599">
    <property type="entry name" value="Ig_sub"/>
</dbReference>
<keyword evidence="4" id="KW-0732">Signal</keyword>
<keyword evidence="7" id="KW-1185">Reference proteome</keyword>
<proteinExistence type="predicted"/>
<evidence type="ECO:0000259" key="6">
    <source>
        <dbReference type="PROSITE" id="PS50853"/>
    </source>
</evidence>
<dbReference type="CDD" id="cd00063">
    <property type="entry name" value="FN3"/>
    <property type="match status" value="5"/>
</dbReference>
<dbReference type="PROSITE" id="PS50835">
    <property type="entry name" value="IG_LIKE"/>
    <property type="match status" value="3"/>
</dbReference>
<feature type="domain" description="Ig-like" evidence="5">
    <location>
        <begin position="993"/>
        <end position="1072"/>
    </location>
</feature>
<dbReference type="Gene3D" id="2.60.40.10">
    <property type="entry name" value="Immunoglobulins"/>
    <property type="match status" value="7"/>
</dbReference>
<accession>A0A0N5AVY3</accession>
<dbReference type="GO" id="GO:0016020">
    <property type="term" value="C:membrane"/>
    <property type="evidence" value="ECO:0007669"/>
    <property type="project" value="UniProtKB-SubCell"/>
</dbReference>
<dbReference type="Pfam" id="PF07679">
    <property type="entry name" value="I-set"/>
    <property type="match status" value="1"/>
</dbReference>
<dbReference type="InterPro" id="IPR013783">
    <property type="entry name" value="Ig-like_fold"/>
</dbReference>
<dbReference type="InterPro" id="IPR003961">
    <property type="entry name" value="FN3_dom"/>
</dbReference>
<evidence type="ECO:0000313" key="8">
    <source>
        <dbReference type="WBParaSite" id="SMUV_0000906301-mRNA-1"/>
    </source>
</evidence>
<dbReference type="STRING" id="451379.A0A0N5AVY3"/>
<feature type="region of interest" description="Disordered" evidence="2">
    <location>
        <begin position="1463"/>
        <end position="1482"/>
    </location>
</feature>
<feature type="domain" description="Ig-like" evidence="5">
    <location>
        <begin position="1081"/>
        <end position="1175"/>
    </location>
</feature>
<dbReference type="SMART" id="SM00409">
    <property type="entry name" value="IG"/>
    <property type="match status" value="2"/>
</dbReference>
<dbReference type="SUPFAM" id="SSF49265">
    <property type="entry name" value="Fibronectin type III"/>
    <property type="match status" value="3"/>
</dbReference>
<feature type="domain" description="Fibronectin type-III" evidence="6">
    <location>
        <begin position="1286"/>
        <end position="1375"/>
    </location>
</feature>
<dbReference type="InterPro" id="IPR007110">
    <property type="entry name" value="Ig-like_dom"/>
</dbReference>
<dbReference type="InterPro" id="IPR036179">
    <property type="entry name" value="Ig-like_dom_sf"/>
</dbReference>
<dbReference type="PANTHER" id="PTHR46957">
    <property type="entry name" value="CYTOKINE RECEPTOR"/>
    <property type="match status" value="1"/>
</dbReference>
<dbReference type="InterPro" id="IPR036116">
    <property type="entry name" value="FN3_sf"/>
</dbReference>
<name>A0A0N5AVY3_9BILA</name>
<feature type="compositionally biased region" description="Polar residues" evidence="2">
    <location>
        <begin position="1467"/>
        <end position="1482"/>
    </location>
</feature>
<dbReference type="PROSITE" id="PS50853">
    <property type="entry name" value="FN3"/>
    <property type="match status" value="4"/>
</dbReference>
<evidence type="ECO:0000313" key="7">
    <source>
        <dbReference type="Proteomes" id="UP000046393"/>
    </source>
</evidence>
<dbReference type="PANTHER" id="PTHR46957:SF3">
    <property type="entry name" value="CYTOKINE RECEPTOR"/>
    <property type="match status" value="1"/>
</dbReference>